<feature type="region of interest" description="Disordered" evidence="2">
    <location>
        <begin position="280"/>
        <end position="346"/>
    </location>
</feature>
<dbReference type="SUPFAM" id="SSF109709">
    <property type="entry name" value="KorB DNA-binding domain-like"/>
    <property type="match status" value="1"/>
</dbReference>
<gene>
    <name evidence="4" type="ORF">LO55_3213</name>
</gene>
<evidence type="ECO:0000259" key="3">
    <source>
        <dbReference type="SMART" id="SM00470"/>
    </source>
</evidence>
<dbReference type="NCBIfam" id="TIGR00180">
    <property type="entry name" value="parB_part"/>
    <property type="match status" value="1"/>
</dbReference>
<dbReference type="SMART" id="SM00470">
    <property type="entry name" value="ParB"/>
    <property type="match status" value="1"/>
</dbReference>
<evidence type="ECO:0000256" key="2">
    <source>
        <dbReference type="SAM" id="MobiDB-lite"/>
    </source>
</evidence>
<dbReference type="AlphaFoldDB" id="A0A1S2NBT0"/>
<comment type="caution">
    <text evidence="4">The sequence shown here is derived from an EMBL/GenBank/DDBJ whole genome shotgun (WGS) entry which is preliminary data.</text>
</comment>
<accession>A0A1S2NBT0</accession>
<sequence length="387" mass="42563">MRALTALKQAAKAPPHADGRPPEMPLSKIVRDPENPRPPLHLRTPDEQQQQIELNENVRQRGIKSPISLRPHPSEPDTWVINHGHCRYDAAEAAGFPTIPYFIDPNFDSYDQVAENLHRSDLSIWAIAGFIKRKLDEGQSKTAIAQRLGKEGLNYVTEHLALVDAPHCVHGAYANAVRSPRTLYDLRRAHDEFPEQVDAWCLGGARITRDSIRELLEGLRHDVIGAVSQQESEIALPNSTLETRTRADDQAGDESGSNNVQDALERARLRHDVIVACPQRDEPTLNCGGEEQQSGDPPSTSGGLRHDVILRSPPSPAASTPAPSRKSSGANPSTTNPAWNGDATSEEIPVRYMGRDATVSPETKVTIAVDGERTEVRLADLEFSKSR</sequence>
<dbReference type="EMBL" id="JRYB01000001">
    <property type="protein sequence ID" value="OIJ42495.1"/>
    <property type="molecule type" value="Genomic_DNA"/>
</dbReference>
<reference evidence="4 5" key="1">
    <citation type="submission" date="2014-10" db="EMBL/GenBank/DDBJ databases">
        <authorList>
            <person name="Seo M.-J."/>
            <person name="Seok Y.J."/>
            <person name="Cha I.-T."/>
        </authorList>
    </citation>
    <scope>NUCLEOTIDE SEQUENCE [LARGE SCALE GENOMIC DNA]</scope>
    <source>
        <strain evidence="4 5">NEU</strain>
    </source>
</reference>
<dbReference type="InterPro" id="IPR036086">
    <property type="entry name" value="ParB/Sulfiredoxin_sf"/>
</dbReference>
<dbReference type="InterPro" id="IPR013741">
    <property type="entry name" value="KorB_domain"/>
</dbReference>
<comment type="similarity">
    <text evidence="1">Belongs to the ParB family.</text>
</comment>
<dbReference type="Pfam" id="PF08535">
    <property type="entry name" value="KorB"/>
    <property type="match status" value="1"/>
</dbReference>
<dbReference type="CDD" id="cd16398">
    <property type="entry name" value="KorB_N_like"/>
    <property type="match status" value="1"/>
</dbReference>
<dbReference type="RefSeq" id="WP_083415348.1">
    <property type="nucleotide sequence ID" value="NZ_JRYB01000001.1"/>
</dbReference>
<dbReference type="InterPro" id="IPR042075">
    <property type="entry name" value="KorB_DNA-db"/>
</dbReference>
<organism evidence="4 5">
    <name type="scientific">Massilia timonae</name>
    <dbReference type="NCBI Taxonomy" id="47229"/>
    <lineage>
        <taxon>Bacteria</taxon>
        <taxon>Pseudomonadati</taxon>
        <taxon>Pseudomonadota</taxon>
        <taxon>Betaproteobacteria</taxon>
        <taxon>Burkholderiales</taxon>
        <taxon>Oxalobacteraceae</taxon>
        <taxon>Telluria group</taxon>
        <taxon>Massilia</taxon>
    </lineage>
</organism>
<feature type="domain" description="ParB-like N-terminal" evidence="3">
    <location>
        <begin position="29"/>
        <end position="117"/>
    </location>
</feature>
<evidence type="ECO:0000313" key="4">
    <source>
        <dbReference type="EMBL" id="OIJ42495.1"/>
    </source>
</evidence>
<dbReference type="GO" id="GO:0005694">
    <property type="term" value="C:chromosome"/>
    <property type="evidence" value="ECO:0007669"/>
    <property type="project" value="TreeGrafter"/>
</dbReference>
<dbReference type="PANTHER" id="PTHR33375:SF1">
    <property type="entry name" value="CHROMOSOME-PARTITIONING PROTEIN PARB-RELATED"/>
    <property type="match status" value="1"/>
</dbReference>
<feature type="compositionally biased region" description="Polar residues" evidence="2">
    <location>
        <begin position="291"/>
        <end position="302"/>
    </location>
</feature>
<dbReference type="Gene3D" id="3.90.1530.30">
    <property type="match status" value="1"/>
</dbReference>
<dbReference type="InterPro" id="IPR050336">
    <property type="entry name" value="Chromosome_partition/occlusion"/>
</dbReference>
<name>A0A1S2NBT0_9BURK</name>
<dbReference type="GO" id="GO:0007059">
    <property type="term" value="P:chromosome segregation"/>
    <property type="evidence" value="ECO:0007669"/>
    <property type="project" value="TreeGrafter"/>
</dbReference>
<feature type="region of interest" description="Disordered" evidence="2">
    <location>
        <begin position="234"/>
        <end position="259"/>
    </location>
</feature>
<dbReference type="Proteomes" id="UP000180246">
    <property type="component" value="Unassembled WGS sequence"/>
</dbReference>
<evidence type="ECO:0000313" key="5">
    <source>
        <dbReference type="Proteomes" id="UP000180246"/>
    </source>
</evidence>
<evidence type="ECO:0000256" key="1">
    <source>
        <dbReference type="ARBA" id="ARBA00006295"/>
    </source>
</evidence>
<feature type="compositionally biased region" description="Polar residues" evidence="2">
    <location>
        <begin position="329"/>
        <end position="338"/>
    </location>
</feature>
<feature type="compositionally biased region" description="Low complexity" evidence="2">
    <location>
        <begin position="317"/>
        <end position="328"/>
    </location>
</feature>
<feature type="region of interest" description="Disordered" evidence="2">
    <location>
        <begin position="1"/>
        <end position="49"/>
    </location>
</feature>
<dbReference type="GO" id="GO:0003677">
    <property type="term" value="F:DNA binding"/>
    <property type="evidence" value="ECO:0007669"/>
    <property type="project" value="InterPro"/>
</dbReference>
<dbReference type="Gene3D" id="1.10.10.730">
    <property type="entry name" value="KorB DNA-binding domain"/>
    <property type="match status" value="1"/>
</dbReference>
<dbReference type="Gene3D" id="6.10.250.140">
    <property type="match status" value="1"/>
</dbReference>
<protein>
    <submittedName>
        <fullName evidence="4">ParB/RepB/Spo0J family partition domain protein</fullName>
    </submittedName>
</protein>
<dbReference type="InterPro" id="IPR003115">
    <property type="entry name" value="ParB_N"/>
</dbReference>
<dbReference type="InterPro" id="IPR004437">
    <property type="entry name" value="ParB/RepB/Spo0J"/>
</dbReference>
<dbReference type="SUPFAM" id="SSF110849">
    <property type="entry name" value="ParB/Sulfiredoxin"/>
    <property type="match status" value="1"/>
</dbReference>
<proteinExistence type="inferred from homology"/>
<dbReference type="PANTHER" id="PTHR33375">
    <property type="entry name" value="CHROMOSOME-PARTITIONING PROTEIN PARB-RELATED"/>
    <property type="match status" value="1"/>
</dbReference>